<evidence type="ECO:0000313" key="4">
    <source>
        <dbReference type="Proteomes" id="UP000078348"/>
    </source>
</evidence>
<dbReference type="STRING" id="478820.A0A196SCC7"/>
<feature type="compositionally biased region" description="Acidic residues" evidence="1">
    <location>
        <begin position="443"/>
        <end position="456"/>
    </location>
</feature>
<dbReference type="GO" id="GO:0006302">
    <property type="term" value="P:double-strand break repair"/>
    <property type="evidence" value="ECO:0007669"/>
    <property type="project" value="TreeGrafter"/>
</dbReference>
<dbReference type="InterPro" id="IPR059215">
    <property type="entry name" value="BRCT2_TopBP1-like"/>
</dbReference>
<dbReference type="Proteomes" id="UP000078348">
    <property type="component" value="Unassembled WGS sequence"/>
</dbReference>
<feature type="domain" description="BRCT" evidence="2">
    <location>
        <begin position="350"/>
        <end position="439"/>
    </location>
</feature>
<dbReference type="SUPFAM" id="SSF52113">
    <property type="entry name" value="BRCT domain"/>
    <property type="match status" value="4"/>
</dbReference>
<dbReference type="CDD" id="cd17731">
    <property type="entry name" value="BRCT_TopBP1_rpt2_like"/>
    <property type="match status" value="1"/>
</dbReference>
<comment type="caution">
    <text evidence="3">The sequence shown here is derived from an EMBL/GenBank/DDBJ whole genome shotgun (WGS) entry which is preliminary data.</text>
</comment>
<proteinExistence type="predicted"/>
<feature type="domain" description="BRCT" evidence="2">
    <location>
        <begin position="541"/>
        <end position="621"/>
    </location>
</feature>
<feature type="compositionally biased region" description="Acidic residues" evidence="1">
    <location>
        <begin position="467"/>
        <end position="486"/>
    </location>
</feature>
<organism evidence="3 4">
    <name type="scientific">Blastocystis sp. subtype 1 (strain ATCC 50177 / NandII)</name>
    <dbReference type="NCBI Taxonomy" id="478820"/>
    <lineage>
        <taxon>Eukaryota</taxon>
        <taxon>Sar</taxon>
        <taxon>Stramenopiles</taxon>
        <taxon>Bigyra</taxon>
        <taxon>Opalozoa</taxon>
        <taxon>Opalinata</taxon>
        <taxon>Blastocystidae</taxon>
        <taxon>Blastocystis</taxon>
    </lineage>
</organism>
<dbReference type="GO" id="GO:0005634">
    <property type="term" value="C:nucleus"/>
    <property type="evidence" value="ECO:0007669"/>
    <property type="project" value="TreeGrafter"/>
</dbReference>
<sequence length="745" mass="83958">MRSVFEGVNFAILPDTYQHMGEDGEKMLSLLNSGGGKECPIDSCELTHVICFSADYHPNSKRVSDSAFCEFVIPKWVLISQSLHYPLSCSYRSDPFFFFSGEVLFFYNCPTVLYEVYLPLCIHHGALITSIMCQCTRIICFEALPNPLPPEVTAYPQIRIVSDRWIEDCLRSGTLVDDSRFLLYPNPLQDGAPLIIESPSVNYIDEWKSDISSSIDTLFREQKGDPSTVFRGLHVSLPPKSRHGQEMLFLTLSVEKMGGKVASVHSPLEDSLFLFRSSSTSGSRVIICPYLKPGQRQRVEACLGDAPIPIVSSYWLYACIDRCTCLSLATSDPYDRVLFTPGLSSGIEGLRDCVICVSGFSNETTPSREQVKNLIDMVGGCYMGPLCRNYTTHLVCLNDASDKVTAAREWGDAIRVVSVEWLLACVREWRRVSEEAFVVKEVNEDDVETGDEELEGKEELEGREELEGNEDDVETGSEEDSDADKDEDQVVWEKLFDRGTLDSKRPHEEAAALEPSSKQQEVEAPQAKRVFLLSSDAFTTDITQTIQQLGGVVIDSRKCSFFLSLIRSTFDARATHFITASLKRTEKHLGAVACGLWVLKPEYIEKCRNEGRWVDEREFEWRENDKEGKIEGPSIRLWREQKKKAFEDAKVVLVGKLVPNSEFWEHIIIPAGGHVVVTNGSKTEEVKSLAAEEGIGMRLCVMKEKPKHSRLVDYLDESNFIFVTTAYLLDYLSKEHLPDICNYLL</sequence>
<evidence type="ECO:0000313" key="3">
    <source>
        <dbReference type="EMBL" id="OAO14700.1"/>
    </source>
</evidence>
<dbReference type="InterPro" id="IPR053036">
    <property type="entry name" value="CellCycle_DNARepair_Reg"/>
</dbReference>
<evidence type="ECO:0000256" key="1">
    <source>
        <dbReference type="SAM" id="MobiDB-lite"/>
    </source>
</evidence>
<protein>
    <submittedName>
        <fullName evidence="3">BRCT domain, phosphopeptide-binding protein</fullName>
    </submittedName>
</protein>
<dbReference type="CDD" id="cd17738">
    <property type="entry name" value="BRCT_TopBP1_rpt7"/>
    <property type="match status" value="1"/>
</dbReference>
<name>A0A196SCC7_BLAHN</name>
<dbReference type="Gene3D" id="3.40.50.10190">
    <property type="entry name" value="BRCT domain"/>
    <property type="match status" value="3"/>
</dbReference>
<dbReference type="GO" id="GO:1990683">
    <property type="term" value="P:DNA double-strand break attachment to nuclear envelope"/>
    <property type="evidence" value="ECO:0007669"/>
    <property type="project" value="TreeGrafter"/>
</dbReference>
<feature type="compositionally biased region" description="Basic and acidic residues" evidence="1">
    <location>
        <begin position="457"/>
        <end position="466"/>
    </location>
</feature>
<dbReference type="EMBL" id="LXWW01000219">
    <property type="protein sequence ID" value="OAO14700.1"/>
    <property type="molecule type" value="Genomic_DNA"/>
</dbReference>
<dbReference type="Pfam" id="PF12738">
    <property type="entry name" value="PTCB-BRCT"/>
    <property type="match status" value="1"/>
</dbReference>
<dbReference type="PROSITE" id="PS50172">
    <property type="entry name" value="BRCT"/>
    <property type="match status" value="4"/>
</dbReference>
<dbReference type="InterPro" id="IPR036420">
    <property type="entry name" value="BRCT_dom_sf"/>
</dbReference>
<evidence type="ECO:0000259" key="2">
    <source>
        <dbReference type="PROSITE" id="PS50172"/>
    </source>
</evidence>
<dbReference type="Pfam" id="PF00533">
    <property type="entry name" value="BRCT"/>
    <property type="match status" value="1"/>
</dbReference>
<dbReference type="PANTHER" id="PTHR47667:SF1">
    <property type="entry name" value="REGULATOR OF TY1 TRANSPOSITION PROTEIN 107"/>
    <property type="match status" value="1"/>
</dbReference>
<feature type="region of interest" description="Disordered" evidence="1">
    <location>
        <begin position="443"/>
        <end position="486"/>
    </location>
</feature>
<dbReference type="OrthoDB" id="273147at2759"/>
<dbReference type="SMART" id="SM00292">
    <property type="entry name" value="BRCT"/>
    <property type="match status" value="4"/>
</dbReference>
<dbReference type="AlphaFoldDB" id="A0A196SCC7"/>
<keyword evidence="4" id="KW-1185">Reference proteome</keyword>
<gene>
    <name evidence="3" type="ORF">AV274_3611</name>
</gene>
<feature type="domain" description="BRCT" evidence="2">
    <location>
        <begin position="157"/>
        <end position="183"/>
    </location>
</feature>
<dbReference type="InterPro" id="IPR001357">
    <property type="entry name" value="BRCT_dom"/>
</dbReference>
<accession>A0A196SCC7</accession>
<dbReference type="GO" id="GO:0035361">
    <property type="term" value="C:Cul8-RING ubiquitin ligase complex"/>
    <property type="evidence" value="ECO:0007669"/>
    <property type="project" value="TreeGrafter"/>
</dbReference>
<reference evidence="3 4" key="1">
    <citation type="submission" date="2016-05" db="EMBL/GenBank/DDBJ databases">
        <title>Nuclear genome of Blastocystis sp. subtype 1 NandII.</title>
        <authorList>
            <person name="Gentekaki E."/>
            <person name="Curtis B."/>
            <person name="Stairs C."/>
            <person name="Eme L."/>
            <person name="Herman E."/>
            <person name="Klimes V."/>
            <person name="Arias M.C."/>
            <person name="Elias M."/>
            <person name="Hilliou F."/>
            <person name="Klute M."/>
            <person name="Malik S.-B."/>
            <person name="Pightling A."/>
            <person name="Rachubinski R."/>
            <person name="Salas D."/>
            <person name="Schlacht A."/>
            <person name="Suga H."/>
            <person name="Archibald J."/>
            <person name="Ball S.G."/>
            <person name="Clark G."/>
            <person name="Dacks J."/>
            <person name="Van Der Giezen M."/>
            <person name="Tsaousis A."/>
            <person name="Roger A."/>
        </authorList>
    </citation>
    <scope>NUCLEOTIDE SEQUENCE [LARGE SCALE GENOMIC DNA]</scope>
    <source>
        <strain evidence="4">ATCC 50177 / NandII</strain>
    </source>
</reference>
<dbReference type="PANTHER" id="PTHR47667">
    <property type="entry name" value="REGULATOR OF TY1 TRANSPOSITION PROTEIN 107"/>
    <property type="match status" value="1"/>
</dbReference>
<feature type="domain" description="BRCT" evidence="2">
    <location>
        <begin position="225"/>
        <end position="322"/>
    </location>
</feature>